<reference evidence="2" key="1">
    <citation type="journal article" date="2021" name="Proc. Natl. Acad. Sci. U.S.A.">
        <title>A Catalog of Tens of Thousands of Viruses from Human Metagenomes Reveals Hidden Associations with Chronic Diseases.</title>
        <authorList>
            <person name="Tisza M.J."/>
            <person name="Buck C.B."/>
        </authorList>
    </citation>
    <scope>NUCLEOTIDE SEQUENCE</scope>
    <source>
        <strain evidence="2">CtHG14</strain>
    </source>
</reference>
<organism evidence="2">
    <name type="scientific">virus sp. ctHG14</name>
    <dbReference type="NCBI Taxonomy" id="2827626"/>
    <lineage>
        <taxon>Viruses</taxon>
    </lineage>
</organism>
<dbReference type="EMBL" id="BK059106">
    <property type="protein sequence ID" value="DAE31310.1"/>
    <property type="molecule type" value="Genomic_DNA"/>
</dbReference>
<proteinExistence type="predicted"/>
<evidence type="ECO:0000256" key="1">
    <source>
        <dbReference type="SAM" id="MobiDB-lite"/>
    </source>
</evidence>
<protein>
    <submittedName>
        <fullName evidence="2">Uncharacterized protein</fullName>
    </submittedName>
</protein>
<accession>A0A8S5RIT5</accession>
<feature type="region of interest" description="Disordered" evidence="1">
    <location>
        <begin position="1"/>
        <end position="21"/>
    </location>
</feature>
<evidence type="ECO:0000313" key="2">
    <source>
        <dbReference type="EMBL" id="DAE31310.1"/>
    </source>
</evidence>
<name>A0A8S5RIT5_9VIRU</name>
<sequence>MHKIRANKSETDFKEQNSSEKSLIIAQIKAERTAQTQKGMNL</sequence>
<feature type="compositionally biased region" description="Basic and acidic residues" evidence="1">
    <location>
        <begin position="7"/>
        <end position="18"/>
    </location>
</feature>